<reference evidence="1" key="1">
    <citation type="submission" date="2022-04" db="EMBL/GenBank/DDBJ databases">
        <title>Genome of the entomopathogenic fungus Entomophthora muscae.</title>
        <authorList>
            <person name="Elya C."/>
            <person name="Lovett B.R."/>
            <person name="Lee E."/>
            <person name="Macias A.M."/>
            <person name="Hajek A.E."/>
            <person name="De Bivort B.L."/>
            <person name="Kasson M.T."/>
            <person name="De Fine Licht H.H."/>
            <person name="Stajich J.E."/>
        </authorList>
    </citation>
    <scope>NUCLEOTIDE SEQUENCE</scope>
    <source>
        <strain evidence="1">Berkeley</strain>
    </source>
</reference>
<dbReference type="Proteomes" id="UP001165960">
    <property type="component" value="Unassembled WGS sequence"/>
</dbReference>
<dbReference type="EMBL" id="QTSX02004791">
    <property type="protein sequence ID" value="KAJ9063635.1"/>
    <property type="molecule type" value="Genomic_DNA"/>
</dbReference>
<organism evidence="1 2">
    <name type="scientific">Entomophthora muscae</name>
    <dbReference type="NCBI Taxonomy" id="34485"/>
    <lineage>
        <taxon>Eukaryota</taxon>
        <taxon>Fungi</taxon>
        <taxon>Fungi incertae sedis</taxon>
        <taxon>Zoopagomycota</taxon>
        <taxon>Entomophthoromycotina</taxon>
        <taxon>Entomophthoromycetes</taxon>
        <taxon>Entomophthorales</taxon>
        <taxon>Entomophthoraceae</taxon>
        <taxon>Entomophthora</taxon>
    </lineage>
</organism>
<sequence>MWHKIIIPKAELQLKATLKAGQTFHWIETGEQEWTSSFHGNLLSLKQEDDGISFSAHSKGSLTNLDLVTEQLKDYFQLDLLCLEENYKRWSDADPHFKTKAIKIPGVRILRQDPLENIVSFICSSNNNISRISQMVQNLCKTYGACVGSYKSQKFYSFPALEDLAKDGVEAKLRELGFGYRAKYISQSSRQILSLGGKEWLNSLRKAPFLEARQAIQKLSGVGPKVADCVCLMSLDKSEAIPVDTHVFQIAVRDYKIFEEQGRYPQVLKEISNVKKKLKISEEKDSSTIKLPKTLTPAIYLKISVGFRQLFGAHAGWAHSVLFAADLPDFK</sequence>
<dbReference type="EC" id="4.2.99.18" evidence="1"/>
<name>A0ACC2SMW3_9FUNG</name>
<proteinExistence type="predicted"/>
<evidence type="ECO:0000313" key="2">
    <source>
        <dbReference type="Proteomes" id="UP001165960"/>
    </source>
</evidence>
<protein>
    <submittedName>
        <fullName evidence="1">8-oxoguanine glycosylase ogg1</fullName>
        <ecNumber evidence="1">4.2.99.18</ecNumber>
    </submittedName>
</protein>
<comment type="caution">
    <text evidence="1">The sequence shown here is derived from an EMBL/GenBank/DDBJ whole genome shotgun (WGS) entry which is preliminary data.</text>
</comment>
<keyword evidence="1" id="KW-0456">Lyase</keyword>
<gene>
    <name evidence="1" type="primary">OGG1_2</name>
    <name evidence="1" type="ORF">DSO57_1038791</name>
</gene>
<evidence type="ECO:0000313" key="1">
    <source>
        <dbReference type="EMBL" id="KAJ9063635.1"/>
    </source>
</evidence>
<keyword evidence="2" id="KW-1185">Reference proteome</keyword>
<accession>A0ACC2SMW3</accession>